<protein>
    <recommendedName>
        <fullName evidence="3">Heterokaryon incompatibility domain-containing protein</fullName>
    </recommendedName>
</protein>
<keyword evidence="2" id="KW-1185">Reference proteome</keyword>
<dbReference type="RefSeq" id="XP_038812141.1">
    <property type="nucleotide sequence ID" value="XM_038951668.1"/>
</dbReference>
<reference evidence="1 2" key="1">
    <citation type="journal article" date="2020" name="Genome Biol. Evol.">
        <title>Comparative genomics of Sclerotiniaceae.</title>
        <authorList>
            <person name="Valero Jimenez C.A."/>
            <person name="Steentjes M."/>
            <person name="Scholten O.E."/>
            <person name="Van Kan J.A.L."/>
        </authorList>
    </citation>
    <scope>NUCLEOTIDE SEQUENCE [LARGE SCALE GENOMIC DNA]</scope>
    <source>
        <strain evidence="1 2">B1</strain>
    </source>
</reference>
<dbReference type="EMBL" id="RCSX01000007">
    <property type="protein sequence ID" value="KAF7932749.1"/>
    <property type="molecule type" value="Genomic_DNA"/>
</dbReference>
<name>A0ABQ7ISH5_9HELO</name>
<accession>A0ABQ7ISH5</accession>
<sequence length="179" mass="20351">MQRQSCGFNWNHDGSGKGTDLWLVLMLNTYLLLEATFPMSNALFRVWADSHMGNLHLLAMKWESNLPEMPLNTDRNYPRLSCSVFWTGGFFSVFWTGESLNHKNPLYSQRFKDLHIIGAEFITMAQNLSSVLRSQEMEVTGDSNDMTESAHDGLIIIALGLDKNAIAWGMHQPWKILGL</sequence>
<gene>
    <name evidence="1" type="ORF">EAE98_004048</name>
</gene>
<dbReference type="GeneID" id="62230822"/>
<evidence type="ECO:0000313" key="2">
    <source>
        <dbReference type="Proteomes" id="UP000783213"/>
    </source>
</evidence>
<organism evidence="1 2">
    <name type="scientific">Botrytis deweyae</name>
    <dbReference type="NCBI Taxonomy" id="2478750"/>
    <lineage>
        <taxon>Eukaryota</taxon>
        <taxon>Fungi</taxon>
        <taxon>Dikarya</taxon>
        <taxon>Ascomycota</taxon>
        <taxon>Pezizomycotina</taxon>
        <taxon>Leotiomycetes</taxon>
        <taxon>Helotiales</taxon>
        <taxon>Sclerotiniaceae</taxon>
        <taxon>Botrytis</taxon>
    </lineage>
</organism>
<proteinExistence type="predicted"/>
<comment type="caution">
    <text evidence="1">The sequence shown here is derived from an EMBL/GenBank/DDBJ whole genome shotgun (WGS) entry which is preliminary data.</text>
</comment>
<evidence type="ECO:0008006" key="3">
    <source>
        <dbReference type="Google" id="ProtNLM"/>
    </source>
</evidence>
<evidence type="ECO:0000313" key="1">
    <source>
        <dbReference type="EMBL" id="KAF7932749.1"/>
    </source>
</evidence>
<dbReference type="Proteomes" id="UP000783213">
    <property type="component" value="Unassembled WGS sequence"/>
</dbReference>